<organism evidence="2 3">
    <name type="scientific">Deinococcus metalli</name>
    <dbReference type="NCBI Taxonomy" id="1141878"/>
    <lineage>
        <taxon>Bacteria</taxon>
        <taxon>Thermotogati</taxon>
        <taxon>Deinococcota</taxon>
        <taxon>Deinococci</taxon>
        <taxon>Deinococcales</taxon>
        <taxon>Deinococcaceae</taxon>
        <taxon>Deinococcus</taxon>
    </lineage>
</organism>
<proteinExistence type="predicted"/>
<comment type="caution">
    <text evidence="2">The sequence shown here is derived from an EMBL/GenBank/DDBJ whole genome shotgun (WGS) entry which is preliminary data.</text>
</comment>
<protein>
    <submittedName>
        <fullName evidence="2">Uncharacterized protein</fullName>
    </submittedName>
</protein>
<reference evidence="3" key="1">
    <citation type="journal article" date="2019" name="Int. J. Syst. Evol. Microbiol.">
        <title>The Global Catalogue of Microorganisms (GCM) 10K type strain sequencing project: providing services to taxonomists for standard genome sequencing and annotation.</title>
        <authorList>
            <consortium name="The Broad Institute Genomics Platform"/>
            <consortium name="The Broad Institute Genome Sequencing Center for Infectious Disease"/>
            <person name="Wu L."/>
            <person name="Ma J."/>
        </authorList>
    </citation>
    <scope>NUCLEOTIDE SEQUENCE [LARGE SCALE GENOMIC DNA]</scope>
    <source>
        <strain evidence="3">CGMCC 1.18437</strain>
    </source>
</reference>
<evidence type="ECO:0000313" key="2">
    <source>
        <dbReference type="EMBL" id="GHF32410.1"/>
    </source>
</evidence>
<keyword evidence="3" id="KW-1185">Reference proteome</keyword>
<evidence type="ECO:0000256" key="1">
    <source>
        <dbReference type="SAM" id="MobiDB-lite"/>
    </source>
</evidence>
<sequence length="63" mass="7052">MAHKARRGPNAAHSVSEGDSPAKEEVASLFAARTLLAIRIQPMYPLKKWGKWCMYKEKPDPEG</sequence>
<evidence type="ECO:0000313" key="3">
    <source>
        <dbReference type="Proteomes" id="UP000619376"/>
    </source>
</evidence>
<accession>A0ABQ3JJ45</accession>
<gene>
    <name evidence="2" type="ORF">GCM10017781_06340</name>
</gene>
<dbReference type="Proteomes" id="UP000619376">
    <property type="component" value="Unassembled WGS sequence"/>
</dbReference>
<feature type="region of interest" description="Disordered" evidence="1">
    <location>
        <begin position="1"/>
        <end position="23"/>
    </location>
</feature>
<dbReference type="EMBL" id="BNAJ01000001">
    <property type="protein sequence ID" value="GHF32410.1"/>
    <property type="molecule type" value="Genomic_DNA"/>
</dbReference>
<name>A0ABQ3JJ45_9DEIO</name>